<evidence type="ECO:0000313" key="4">
    <source>
        <dbReference type="Proteomes" id="UP001059824"/>
    </source>
</evidence>
<feature type="transmembrane region" description="Helical" evidence="1">
    <location>
        <begin position="326"/>
        <end position="345"/>
    </location>
</feature>
<name>A0A857MJL2_9BACT</name>
<dbReference type="KEGG" id="mama:GII36_02765"/>
<feature type="transmembrane region" description="Helical" evidence="1">
    <location>
        <begin position="357"/>
        <end position="383"/>
    </location>
</feature>
<dbReference type="Pfam" id="PF13231">
    <property type="entry name" value="PMT_2"/>
    <property type="match status" value="1"/>
</dbReference>
<dbReference type="AlphaFoldDB" id="A0A857MJL2"/>
<keyword evidence="1" id="KW-0472">Membrane</keyword>
<feature type="transmembrane region" description="Helical" evidence="1">
    <location>
        <begin position="241"/>
        <end position="264"/>
    </location>
</feature>
<keyword evidence="1" id="KW-1133">Transmembrane helix</keyword>
<organism evidence="3 4">
    <name type="scientific">Candidatus Mycosynbacter amalyticus</name>
    <dbReference type="NCBI Taxonomy" id="2665156"/>
    <lineage>
        <taxon>Bacteria</taxon>
        <taxon>Candidatus Saccharimonadota</taxon>
        <taxon>Candidatus Saccharimonadota incertae sedis</taxon>
        <taxon>Candidatus Mycosynbacter</taxon>
    </lineage>
</organism>
<feature type="transmembrane region" description="Helical" evidence="1">
    <location>
        <begin position="213"/>
        <end position="232"/>
    </location>
</feature>
<feature type="transmembrane region" description="Helical" evidence="1">
    <location>
        <begin position="141"/>
        <end position="159"/>
    </location>
</feature>
<keyword evidence="4" id="KW-1185">Reference proteome</keyword>
<evidence type="ECO:0000256" key="1">
    <source>
        <dbReference type="SAM" id="Phobius"/>
    </source>
</evidence>
<dbReference type="RefSeq" id="WP_260764299.1">
    <property type="nucleotide sequence ID" value="NZ_CP045921.1"/>
</dbReference>
<feature type="transmembrane region" description="Helical" evidence="1">
    <location>
        <begin position="16"/>
        <end position="38"/>
    </location>
</feature>
<dbReference type="Proteomes" id="UP001059824">
    <property type="component" value="Chromosome"/>
</dbReference>
<evidence type="ECO:0000259" key="2">
    <source>
        <dbReference type="Pfam" id="PF13231"/>
    </source>
</evidence>
<feature type="domain" description="Glycosyltransferase RgtA/B/C/D-like" evidence="2">
    <location>
        <begin position="73"/>
        <end position="221"/>
    </location>
</feature>
<gene>
    <name evidence="3" type="ORF">GII36_02765</name>
</gene>
<dbReference type="EMBL" id="CP045921">
    <property type="protein sequence ID" value="QHN42764.1"/>
    <property type="molecule type" value="Genomic_DNA"/>
</dbReference>
<keyword evidence="1" id="KW-0812">Transmembrane</keyword>
<dbReference type="InterPro" id="IPR038731">
    <property type="entry name" value="RgtA/B/C-like"/>
</dbReference>
<feature type="transmembrane region" description="Helical" evidence="1">
    <location>
        <begin position="79"/>
        <end position="108"/>
    </location>
</feature>
<evidence type="ECO:0000313" key="3">
    <source>
        <dbReference type="EMBL" id="QHN42764.1"/>
    </source>
</evidence>
<sequence length="495" mass="54251">MTKDTVKDYTLYKLRFWIGYGALLIILASVLVFAALYVPGGFTPDEQTSALRSASLSLSHPETLLVVDLPYHALQRLSISVFGLSSFSVTLPSLLFGLLTAIGIVLVISRRFSHTVGILTGGIITISAFFISLAATGAPTIMMMFWPVALLTIASFGVNRRKLHPAAVYIGSVVAALSLFTPFSIYILLALFIGGLLHPHIRYLFRKTPTEAIWTGAVVIAAALGMIAYGAYRDIALLTDLVYRSSHFSLDILANTILIGTQLVDFSSTSTTNTGLLAPVFGLSALTLAGVGVYSLAYWRHSVVSYIVFSWTLMLIPILLLNPTSLALLIVPLTFLVAAGSNYLLRYWYKLFPRNPYARVFALMPVTILFACIILSGVTRYFYAFHYYAPLANAPSHDTSLVEQELRDHPSATLLVAPSEKPWYRLYLDSNHLDNVALTDSTDRLLQAGSLTDDVIATKASNLTTSGALLPSRVTAWSNYEGSSDRLYIYKKTEK</sequence>
<feature type="transmembrane region" description="Helical" evidence="1">
    <location>
        <begin position="303"/>
        <end position="320"/>
    </location>
</feature>
<reference evidence="3" key="1">
    <citation type="journal article" date="2021" name="Nat. Microbiol.">
        <title>Cocultivation of an ultrasmall environmental parasitic bacterium with lytic ability against bacteria associated with wastewater foams.</title>
        <authorList>
            <person name="Batinovic S."/>
            <person name="Rose J.J.A."/>
            <person name="Ratcliffe J."/>
            <person name="Seviour R.J."/>
            <person name="Petrovski S."/>
        </authorList>
    </citation>
    <scope>NUCLEOTIDE SEQUENCE</scope>
    <source>
        <strain evidence="3">JR1</strain>
    </source>
</reference>
<feature type="transmembrane region" description="Helical" evidence="1">
    <location>
        <begin position="115"/>
        <end position="135"/>
    </location>
</feature>
<proteinExistence type="predicted"/>
<accession>A0A857MJL2</accession>
<protein>
    <recommendedName>
        <fullName evidence="2">Glycosyltransferase RgtA/B/C/D-like domain-containing protein</fullName>
    </recommendedName>
</protein>
<feature type="transmembrane region" description="Helical" evidence="1">
    <location>
        <begin position="276"/>
        <end position="296"/>
    </location>
</feature>
<feature type="transmembrane region" description="Helical" evidence="1">
    <location>
        <begin position="166"/>
        <end position="193"/>
    </location>
</feature>